<gene>
    <name evidence="2" type="ORF">DPMN_154562</name>
    <name evidence="3" type="ORF">DPMN_154565</name>
</gene>
<feature type="region of interest" description="Disordered" evidence="1">
    <location>
        <begin position="1"/>
        <end position="106"/>
    </location>
</feature>
<dbReference type="EMBL" id="JAIWYP010000007">
    <property type="protein sequence ID" value="KAH3800919.1"/>
    <property type="molecule type" value="Genomic_DNA"/>
</dbReference>
<accession>A0A9D4FM90</accession>
<protein>
    <submittedName>
        <fullName evidence="3">Uncharacterized protein</fullName>
    </submittedName>
</protein>
<keyword evidence="4" id="KW-1185">Reference proteome</keyword>
<organism evidence="3 4">
    <name type="scientific">Dreissena polymorpha</name>
    <name type="common">Zebra mussel</name>
    <name type="synonym">Mytilus polymorpha</name>
    <dbReference type="NCBI Taxonomy" id="45954"/>
    <lineage>
        <taxon>Eukaryota</taxon>
        <taxon>Metazoa</taxon>
        <taxon>Spiralia</taxon>
        <taxon>Lophotrochozoa</taxon>
        <taxon>Mollusca</taxon>
        <taxon>Bivalvia</taxon>
        <taxon>Autobranchia</taxon>
        <taxon>Heteroconchia</taxon>
        <taxon>Euheterodonta</taxon>
        <taxon>Imparidentia</taxon>
        <taxon>Neoheterodontei</taxon>
        <taxon>Myida</taxon>
        <taxon>Dreissenoidea</taxon>
        <taxon>Dreissenidae</taxon>
        <taxon>Dreissena</taxon>
    </lineage>
</organism>
<dbReference type="AlphaFoldDB" id="A0A9D4FM90"/>
<reference evidence="3" key="1">
    <citation type="journal article" date="2019" name="bioRxiv">
        <title>The Genome of the Zebra Mussel, Dreissena polymorpha: A Resource for Invasive Species Research.</title>
        <authorList>
            <person name="McCartney M.A."/>
            <person name="Auch B."/>
            <person name="Kono T."/>
            <person name="Mallez S."/>
            <person name="Zhang Y."/>
            <person name="Obille A."/>
            <person name="Becker A."/>
            <person name="Abrahante J.E."/>
            <person name="Garbe J."/>
            <person name="Badalamenti J.P."/>
            <person name="Herman A."/>
            <person name="Mangelson H."/>
            <person name="Liachko I."/>
            <person name="Sullivan S."/>
            <person name="Sone E.D."/>
            <person name="Koren S."/>
            <person name="Silverstein K.A.T."/>
            <person name="Beckman K.B."/>
            <person name="Gohl D.M."/>
        </authorList>
    </citation>
    <scope>NUCLEOTIDE SEQUENCE</scope>
    <source>
        <strain evidence="3">Duluth1</strain>
        <tissue evidence="3">Whole animal</tissue>
    </source>
</reference>
<dbReference type="EMBL" id="JAIWYP010000007">
    <property type="protein sequence ID" value="KAH3800922.1"/>
    <property type="molecule type" value="Genomic_DNA"/>
</dbReference>
<evidence type="ECO:0000313" key="4">
    <source>
        <dbReference type="Proteomes" id="UP000828390"/>
    </source>
</evidence>
<proteinExistence type="predicted"/>
<sequence>MADAQNARNRHILAAPTATTSDGDTAGTASSDKTSVSYAEMKSERTDGGLETETISVSRSPSPQSFQWASSQSRDTSMPDFRSSSDSKHSSGSESEDQKPNVLSEKLYGDRFSPRFPRVTACATYAVPTPEHRSRARRLRLPVHLMRGCQHEHVPA</sequence>
<name>A0A9D4FM90_DREPO</name>
<feature type="compositionally biased region" description="Basic and acidic residues" evidence="1">
    <location>
        <begin position="83"/>
        <end position="99"/>
    </location>
</feature>
<feature type="compositionally biased region" description="Low complexity" evidence="1">
    <location>
        <begin position="14"/>
        <end position="32"/>
    </location>
</feature>
<evidence type="ECO:0000313" key="2">
    <source>
        <dbReference type="EMBL" id="KAH3800919.1"/>
    </source>
</evidence>
<dbReference type="Proteomes" id="UP000828390">
    <property type="component" value="Unassembled WGS sequence"/>
</dbReference>
<comment type="caution">
    <text evidence="3">The sequence shown here is derived from an EMBL/GenBank/DDBJ whole genome shotgun (WGS) entry which is preliminary data.</text>
</comment>
<feature type="compositionally biased region" description="Polar residues" evidence="1">
    <location>
        <begin position="53"/>
        <end position="76"/>
    </location>
</feature>
<evidence type="ECO:0000256" key="1">
    <source>
        <dbReference type="SAM" id="MobiDB-lite"/>
    </source>
</evidence>
<evidence type="ECO:0000313" key="3">
    <source>
        <dbReference type="EMBL" id="KAH3800922.1"/>
    </source>
</evidence>
<reference evidence="3" key="2">
    <citation type="submission" date="2020-11" db="EMBL/GenBank/DDBJ databases">
        <authorList>
            <person name="McCartney M.A."/>
            <person name="Auch B."/>
            <person name="Kono T."/>
            <person name="Mallez S."/>
            <person name="Becker A."/>
            <person name="Gohl D.M."/>
            <person name="Silverstein K.A.T."/>
            <person name="Koren S."/>
            <person name="Bechman K.B."/>
            <person name="Herman A."/>
            <person name="Abrahante J.E."/>
            <person name="Garbe J."/>
        </authorList>
    </citation>
    <scope>NUCLEOTIDE SEQUENCE</scope>
    <source>
        <strain evidence="3">Duluth1</strain>
        <tissue evidence="3">Whole animal</tissue>
    </source>
</reference>